<feature type="compositionally biased region" description="Basic and acidic residues" evidence="9">
    <location>
        <begin position="111"/>
        <end position="127"/>
    </location>
</feature>
<dbReference type="InterPro" id="IPR051969">
    <property type="entry name" value="Zinc-finger_DNA-bd_regulators"/>
</dbReference>
<keyword evidence="2" id="KW-0479">Metal-binding</keyword>
<comment type="subcellular location">
    <subcellularLocation>
        <location evidence="1">Nucleus</location>
    </subcellularLocation>
</comment>
<keyword evidence="7" id="KW-0804">Transcription</keyword>
<feature type="compositionally biased region" description="Polar residues" evidence="9">
    <location>
        <begin position="378"/>
        <end position="389"/>
    </location>
</feature>
<feature type="region of interest" description="Disordered" evidence="9">
    <location>
        <begin position="366"/>
        <end position="485"/>
    </location>
</feature>
<evidence type="ECO:0000256" key="4">
    <source>
        <dbReference type="ARBA" id="ARBA00022771"/>
    </source>
</evidence>
<keyword evidence="8" id="KW-0539">Nucleus</keyword>
<evidence type="ECO:0000313" key="10">
    <source>
        <dbReference type="EMBL" id="TNN49747.1"/>
    </source>
</evidence>
<feature type="compositionally biased region" description="Basic residues" evidence="9">
    <location>
        <begin position="181"/>
        <end position="191"/>
    </location>
</feature>
<keyword evidence="5" id="KW-0862">Zinc</keyword>
<evidence type="ECO:0000256" key="8">
    <source>
        <dbReference type="ARBA" id="ARBA00023242"/>
    </source>
</evidence>
<keyword evidence="11" id="KW-1185">Reference proteome</keyword>
<evidence type="ECO:0000256" key="2">
    <source>
        <dbReference type="ARBA" id="ARBA00022723"/>
    </source>
</evidence>
<evidence type="ECO:0000256" key="9">
    <source>
        <dbReference type="SAM" id="MobiDB-lite"/>
    </source>
</evidence>
<feature type="region of interest" description="Disordered" evidence="9">
    <location>
        <begin position="43"/>
        <end position="207"/>
    </location>
</feature>
<feature type="region of interest" description="Disordered" evidence="9">
    <location>
        <begin position="1"/>
        <end position="28"/>
    </location>
</feature>
<feature type="compositionally biased region" description="Pro residues" evidence="9">
    <location>
        <begin position="448"/>
        <end position="464"/>
    </location>
</feature>
<dbReference type="GO" id="GO:0005634">
    <property type="term" value="C:nucleus"/>
    <property type="evidence" value="ECO:0007669"/>
    <property type="project" value="UniProtKB-SubCell"/>
</dbReference>
<dbReference type="PANTHER" id="PTHR45944:SF1">
    <property type="entry name" value="TRANSCRIPTION FACTOR HIVEP2"/>
    <property type="match status" value="1"/>
</dbReference>
<dbReference type="GO" id="GO:0008270">
    <property type="term" value="F:zinc ion binding"/>
    <property type="evidence" value="ECO:0007669"/>
    <property type="project" value="UniProtKB-KW"/>
</dbReference>
<dbReference type="OrthoDB" id="8962119at2759"/>
<evidence type="ECO:0000256" key="1">
    <source>
        <dbReference type="ARBA" id="ARBA00004123"/>
    </source>
</evidence>
<evidence type="ECO:0000256" key="7">
    <source>
        <dbReference type="ARBA" id="ARBA00023163"/>
    </source>
</evidence>
<feature type="compositionally biased region" description="Low complexity" evidence="9">
    <location>
        <begin position="143"/>
        <end position="157"/>
    </location>
</feature>
<evidence type="ECO:0000256" key="6">
    <source>
        <dbReference type="ARBA" id="ARBA00023015"/>
    </source>
</evidence>
<dbReference type="GO" id="GO:0000978">
    <property type="term" value="F:RNA polymerase II cis-regulatory region sequence-specific DNA binding"/>
    <property type="evidence" value="ECO:0007669"/>
    <property type="project" value="TreeGrafter"/>
</dbReference>
<evidence type="ECO:0000313" key="11">
    <source>
        <dbReference type="Proteomes" id="UP000314294"/>
    </source>
</evidence>
<evidence type="ECO:0000256" key="5">
    <source>
        <dbReference type="ARBA" id="ARBA00022833"/>
    </source>
</evidence>
<gene>
    <name evidence="10" type="primary">HIVEP2</name>
    <name evidence="10" type="ORF">EYF80_040039</name>
</gene>
<keyword evidence="4" id="KW-0863">Zinc-finger</keyword>
<feature type="compositionally biased region" description="Basic and acidic residues" evidence="9">
    <location>
        <begin position="467"/>
        <end position="485"/>
    </location>
</feature>
<dbReference type="GO" id="GO:0000981">
    <property type="term" value="F:DNA-binding transcription factor activity, RNA polymerase II-specific"/>
    <property type="evidence" value="ECO:0007669"/>
    <property type="project" value="TreeGrafter"/>
</dbReference>
<organism evidence="10 11">
    <name type="scientific">Liparis tanakae</name>
    <name type="common">Tanaka's snailfish</name>
    <dbReference type="NCBI Taxonomy" id="230148"/>
    <lineage>
        <taxon>Eukaryota</taxon>
        <taxon>Metazoa</taxon>
        <taxon>Chordata</taxon>
        <taxon>Craniata</taxon>
        <taxon>Vertebrata</taxon>
        <taxon>Euteleostomi</taxon>
        <taxon>Actinopterygii</taxon>
        <taxon>Neopterygii</taxon>
        <taxon>Teleostei</taxon>
        <taxon>Neoteleostei</taxon>
        <taxon>Acanthomorphata</taxon>
        <taxon>Eupercaria</taxon>
        <taxon>Perciformes</taxon>
        <taxon>Cottioidei</taxon>
        <taxon>Cottales</taxon>
        <taxon>Liparidae</taxon>
        <taxon>Liparis</taxon>
    </lineage>
</organism>
<dbReference type="AlphaFoldDB" id="A0A4Z2G868"/>
<dbReference type="Proteomes" id="UP000314294">
    <property type="component" value="Unassembled WGS sequence"/>
</dbReference>
<keyword evidence="6" id="KW-0805">Transcription regulation</keyword>
<reference evidence="10 11" key="1">
    <citation type="submission" date="2019-03" db="EMBL/GenBank/DDBJ databases">
        <title>First draft genome of Liparis tanakae, snailfish: a comprehensive survey of snailfish specific genes.</title>
        <authorList>
            <person name="Kim W."/>
            <person name="Song I."/>
            <person name="Jeong J.-H."/>
            <person name="Kim D."/>
            <person name="Kim S."/>
            <person name="Ryu S."/>
            <person name="Song J.Y."/>
            <person name="Lee S.K."/>
        </authorList>
    </citation>
    <scope>NUCLEOTIDE SEQUENCE [LARGE SCALE GENOMIC DNA]</scope>
    <source>
        <tissue evidence="10">Muscle</tissue>
    </source>
</reference>
<name>A0A4Z2G868_9TELE</name>
<feature type="compositionally biased region" description="Low complexity" evidence="9">
    <location>
        <begin position="66"/>
        <end position="95"/>
    </location>
</feature>
<feature type="compositionally biased region" description="Pro residues" evidence="9">
    <location>
        <begin position="397"/>
        <end position="409"/>
    </location>
</feature>
<feature type="region of interest" description="Disordered" evidence="9">
    <location>
        <begin position="290"/>
        <end position="349"/>
    </location>
</feature>
<sequence>MSVTASSSSSSSSSYPARHPASDLLGHAHRPPLFGYFTTVPSIQITPQAPPPGAASSSFMEDDLAARSPGLSSPSSRSGCPSPLSPSSSPSARRYLSPRRDLSPRARHLSPRRDVSPLRHLSPKRDLAAAGYGRDLSPRRGHPSLLSPLSRPASPGGRDYKRDLSPRGRRRAMIRPLSPRRGLHPQLHHHGPPSGSRGARTGQQGGVEMETEHCLVSPADWEQRRRPSPAPQGLFSHLPLHSQLQVRSPFPMSPVGGIQVVHCVPASPATSPLGQQEAQQGAARLLLQGNTSEDSAASEAASPHVTSFSERGVRGRGGGGGGERLRESTSPYPSSQEREGGGVRQEQQEENIYTCTKAIASLCIEEEERGGGGGGARTSPSPSAQHQQRSPSISTSPPSPHAPPPPPHGPGGQHFSGLVVRPHHPSIPSSSPSPSFSPSSSSSSSSSPHPPSPAWDTLPPPPTSKPLRLERDGGAESTKRSRDVS</sequence>
<protein>
    <submittedName>
        <fullName evidence="10">Transcription factor HIVEP2</fullName>
    </submittedName>
</protein>
<feature type="compositionally biased region" description="Low complexity" evidence="9">
    <location>
        <begin position="426"/>
        <end position="447"/>
    </location>
</feature>
<feature type="compositionally biased region" description="Low complexity" evidence="9">
    <location>
        <begin position="292"/>
        <end position="302"/>
    </location>
</feature>
<evidence type="ECO:0000256" key="3">
    <source>
        <dbReference type="ARBA" id="ARBA00022737"/>
    </source>
</evidence>
<keyword evidence="3" id="KW-0677">Repeat</keyword>
<accession>A0A4Z2G868</accession>
<dbReference type="EMBL" id="SRLO01000642">
    <property type="protein sequence ID" value="TNN49747.1"/>
    <property type="molecule type" value="Genomic_DNA"/>
</dbReference>
<feature type="compositionally biased region" description="Low complexity" evidence="9">
    <location>
        <begin position="1"/>
        <end position="14"/>
    </location>
</feature>
<proteinExistence type="predicted"/>
<comment type="caution">
    <text evidence="10">The sequence shown here is derived from an EMBL/GenBank/DDBJ whole genome shotgun (WGS) entry which is preliminary data.</text>
</comment>
<dbReference type="PANTHER" id="PTHR45944">
    <property type="entry name" value="SCHNURRI, ISOFORM F"/>
    <property type="match status" value="1"/>
</dbReference>